<dbReference type="GO" id="GO:0022857">
    <property type="term" value="F:transmembrane transporter activity"/>
    <property type="evidence" value="ECO:0007669"/>
    <property type="project" value="InterPro"/>
</dbReference>
<dbReference type="PANTHER" id="PTHR23507">
    <property type="entry name" value="ZGC:174356"/>
    <property type="match status" value="1"/>
</dbReference>
<feature type="transmembrane region" description="Helical" evidence="6">
    <location>
        <begin position="397"/>
        <end position="420"/>
    </location>
</feature>
<feature type="transmembrane region" description="Helical" evidence="6">
    <location>
        <begin position="240"/>
        <end position="261"/>
    </location>
</feature>
<feature type="transmembrane region" description="Helical" evidence="6">
    <location>
        <begin position="212"/>
        <end position="234"/>
    </location>
</feature>
<accession>A0A087T2A9</accession>
<name>A0A087T2A9_STEMI</name>
<dbReference type="SUPFAM" id="SSF103473">
    <property type="entry name" value="MFS general substrate transporter"/>
    <property type="match status" value="1"/>
</dbReference>
<evidence type="ECO:0000256" key="2">
    <source>
        <dbReference type="ARBA" id="ARBA00022692"/>
    </source>
</evidence>
<sequence>MEEKIMQPTVNTPLKNDDCSIQYGGFPEQQNASLSKRIAFSSQNEYPRCLRTLKSLTIEPVFFCFMFAYMLNVSCLTNMMMDKGCLFIFNYSSVICQNLSAHKEEKENVEILANNYALYANLMNFIGALTMTFIAPWSDKYGRKPPLLMSLIGSILSDIGLLLCTAHFDSKLEYILLSKIPAELFGGFICVLTIVYSHASEVSSGKRRTLKYTFVEIAMGLGMGLGSFSAGLLYQYCGYFYIYATGMAFHLFCVPWVIFVVEETTGLDSDVSWSKKFRDIFAIENLTKGIAACIRPRENYNRCLLLLLFASMCTIILTYEAFASVGYTYVHHIYDWDQFTYSMISTIFMFSQMGIAIIVTPILIRVYKVTDTALGLTGTLSVMLKNFLIAFAEWRIFLYYIGNIVGFMTPFSTLSVRSAISKILDKDEFGRVFSFLATCEAILPMIGTIAVTKVFNATLDVFPSISYLMTVGLLIIPLATFSWSLSTSRRSYGFLKDRTSPSNESTSKSKPLSEDLHSDAQPDILQNC</sequence>
<feature type="transmembrane region" description="Helical" evidence="6">
    <location>
        <begin position="180"/>
        <end position="200"/>
    </location>
</feature>
<dbReference type="GO" id="GO:0016020">
    <property type="term" value="C:membrane"/>
    <property type="evidence" value="ECO:0007669"/>
    <property type="project" value="UniProtKB-SubCell"/>
</dbReference>
<evidence type="ECO:0000313" key="8">
    <source>
        <dbReference type="Proteomes" id="UP000054359"/>
    </source>
</evidence>
<feature type="compositionally biased region" description="Polar residues" evidence="5">
    <location>
        <begin position="500"/>
        <end position="510"/>
    </location>
</feature>
<keyword evidence="8" id="KW-1185">Reference proteome</keyword>
<dbReference type="PANTHER" id="PTHR23507:SF1">
    <property type="entry name" value="FI18259P1-RELATED"/>
    <property type="match status" value="1"/>
</dbReference>
<dbReference type="Pfam" id="PF07690">
    <property type="entry name" value="MFS_1"/>
    <property type="match status" value="1"/>
</dbReference>
<dbReference type="InterPro" id="IPR036259">
    <property type="entry name" value="MFS_trans_sf"/>
</dbReference>
<keyword evidence="2 6" id="KW-0812">Transmembrane</keyword>
<evidence type="ECO:0000256" key="4">
    <source>
        <dbReference type="ARBA" id="ARBA00023136"/>
    </source>
</evidence>
<evidence type="ECO:0000256" key="1">
    <source>
        <dbReference type="ARBA" id="ARBA00004141"/>
    </source>
</evidence>
<feature type="transmembrane region" description="Helical" evidence="6">
    <location>
        <begin position="339"/>
        <end position="364"/>
    </location>
</feature>
<evidence type="ECO:0000256" key="3">
    <source>
        <dbReference type="ARBA" id="ARBA00022989"/>
    </source>
</evidence>
<feature type="region of interest" description="Disordered" evidence="5">
    <location>
        <begin position="497"/>
        <end position="528"/>
    </location>
</feature>
<proteinExistence type="predicted"/>
<dbReference type="Proteomes" id="UP000054359">
    <property type="component" value="Unassembled WGS sequence"/>
</dbReference>
<feature type="transmembrane region" description="Helical" evidence="6">
    <location>
        <begin position="464"/>
        <end position="486"/>
    </location>
</feature>
<dbReference type="InterPro" id="IPR011701">
    <property type="entry name" value="MFS"/>
</dbReference>
<feature type="transmembrane region" description="Helical" evidence="6">
    <location>
        <begin position="147"/>
        <end position="168"/>
    </location>
</feature>
<keyword evidence="3 6" id="KW-1133">Transmembrane helix</keyword>
<dbReference type="AlphaFoldDB" id="A0A087T2A9"/>
<keyword evidence="4 6" id="KW-0472">Membrane</keyword>
<feature type="compositionally biased region" description="Basic and acidic residues" evidence="5">
    <location>
        <begin position="511"/>
        <end position="520"/>
    </location>
</feature>
<dbReference type="OrthoDB" id="6436161at2759"/>
<comment type="subcellular location">
    <subcellularLocation>
        <location evidence="1">Membrane</location>
        <topology evidence="1">Multi-pass membrane protein</topology>
    </subcellularLocation>
</comment>
<gene>
    <name evidence="7" type="ORF">X975_04744</name>
</gene>
<feature type="transmembrane region" description="Helical" evidence="6">
    <location>
        <begin position="304"/>
        <end position="327"/>
    </location>
</feature>
<evidence type="ECO:0000256" key="5">
    <source>
        <dbReference type="SAM" id="MobiDB-lite"/>
    </source>
</evidence>
<feature type="transmembrane region" description="Helical" evidence="6">
    <location>
        <begin position="432"/>
        <end position="452"/>
    </location>
</feature>
<organism evidence="7 8">
    <name type="scientific">Stegodyphus mimosarum</name>
    <name type="common">African social velvet spider</name>
    <dbReference type="NCBI Taxonomy" id="407821"/>
    <lineage>
        <taxon>Eukaryota</taxon>
        <taxon>Metazoa</taxon>
        <taxon>Ecdysozoa</taxon>
        <taxon>Arthropoda</taxon>
        <taxon>Chelicerata</taxon>
        <taxon>Arachnida</taxon>
        <taxon>Araneae</taxon>
        <taxon>Araneomorphae</taxon>
        <taxon>Entelegynae</taxon>
        <taxon>Eresoidea</taxon>
        <taxon>Eresidae</taxon>
        <taxon>Stegodyphus</taxon>
    </lineage>
</organism>
<dbReference type="EMBL" id="KK113066">
    <property type="protein sequence ID" value="KFM59248.1"/>
    <property type="molecule type" value="Genomic_DNA"/>
</dbReference>
<protein>
    <submittedName>
        <fullName evidence="7">Proton-coupled folate transporter</fullName>
    </submittedName>
</protein>
<feature type="transmembrane region" description="Helical" evidence="6">
    <location>
        <begin position="61"/>
        <end position="81"/>
    </location>
</feature>
<feature type="transmembrane region" description="Helical" evidence="6">
    <location>
        <begin position="116"/>
        <end position="135"/>
    </location>
</feature>
<feature type="transmembrane region" description="Helical" evidence="6">
    <location>
        <begin position="373"/>
        <end position="391"/>
    </location>
</feature>
<dbReference type="OMA" id="CYTIITR"/>
<reference evidence="7 8" key="1">
    <citation type="submission" date="2013-11" db="EMBL/GenBank/DDBJ databases">
        <title>Genome sequencing of Stegodyphus mimosarum.</title>
        <authorList>
            <person name="Bechsgaard J."/>
        </authorList>
    </citation>
    <scope>NUCLEOTIDE SEQUENCE [LARGE SCALE GENOMIC DNA]</scope>
</reference>
<feature type="non-terminal residue" evidence="7">
    <location>
        <position position="528"/>
    </location>
</feature>
<evidence type="ECO:0000313" key="7">
    <source>
        <dbReference type="EMBL" id="KFM59248.1"/>
    </source>
</evidence>
<evidence type="ECO:0000256" key="6">
    <source>
        <dbReference type="SAM" id="Phobius"/>
    </source>
</evidence>
<dbReference type="Gene3D" id="1.20.1250.20">
    <property type="entry name" value="MFS general substrate transporter like domains"/>
    <property type="match status" value="1"/>
</dbReference>